<dbReference type="PANTHER" id="PTHR30055:SF234">
    <property type="entry name" value="HTH-TYPE TRANSCRIPTIONAL REGULATOR BETI"/>
    <property type="match status" value="1"/>
</dbReference>
<dbReference type="InterPro" id="IPR047923">
    <property type="entry name" value="ArpA-like"/>
</dbReference>
<keyword evidence="7" id="KW-1185">Reference proteome</keyword>
<name>A0ABQ3DVY7_9ACTN</name>
<gene>
    <name evidence="6" type="ORF">GCM10010346_46160</name>
</gene>
<dbReference type="PANTHER" id="PTHR30055">
    <property type="entry name" value="HTH-TYPE TRANSCRIPTIONAL REGULATOR RUTR"/>
    <property type="match status" value="1"/>
</dbReference>
<evidence type="ECO:0000256" key="4">
    <source>
        <dbReference type="PROSITE-ProRule" id="PRU00335"/>
    </source>
</evidence>
<evidence type="ECO:0000256" key="2">
    <source>
        <dbReference type="ARBA" id="ARBA00023125"/>
    </source>
</evidence>
<dbReference type="SUPFAM" id="SSF46689">
    <property type="entry name" value="Homeodomain-like"/>
    <property type="match status" value="1"/>
</dbReference>
<dbReference type="SUPFAM" id="SSF48498">
    <property type="entry name" value="Tetracyclin repressor-like, C-terminal domain"/>
    <property type="match status" value="1"/>
</dbReference>
<reference evidence="7" key="1">
    <citation type="journal article" date="2019" name="Int. J. Syst. Evol. Microbiol.">
        <title>The Global Catalogue of Microorganisms (GCM) 10K type strain sequencing project: providing services to taxonomists for standard genome sequencing and annotation.</title>
        <authorList>
            <consortium name="The Broad Institute Genomics Platform"/>
            <consortium name="The Broad Institute Genome Sequencing Center for Infectious Disease"/>
            <person name="Wu L."/>
            <person name="Ma J."/>
        </authorList>
    </citation>
    <scope>NUCLEOTIDE SEQUENCE [LARGE SCALE GENOMIC DNA]</scope>
    <source>
        <strain evidence="7">JCM 4737</strain>
    </source>
</reference>
<comment type="caution">
    <text evidence="6">The sequence shown here is derived from an EMBL/GenBank/DDBJ whole genome shotgun (WGS) entry which is preliminary data.</text>
</comment>
<dbReference type="InterPro" id="IPR036271">
    <property type="entry name" value="Tet_transcr_reg_TetR-rel_C_sf"/>
</dbReference>
<dbReference type="RefSeq" id="WP_170198287.1">
    <property type="nucleotide sequence ID" value="NZ_BMVO01000017.1"/>
</dbReference>
<dbReference type="InterPro" id="IPR023772">
    <property type="entry name" value="DNA-bd_HTH_TetR-type_CS"/>
</dbReference>
<dbReference type="Gene3D" id="1.10.357.10">
    <property type="entry name" value="Tetracycline Repressor, domain 2"/>
    <property type="match status" value="1"/>
</dbReference>
<dbReference type="InterPro" id="IPR009057">
    <property type="entry name" value="Homeodomain-like_sf"/>
</dbReference>
<evidence type="ECO:0000256" key="1">
    <source>
        <dbReference type="ARBA" id="ARBA00023015"/>
    </source>
</evidence>
<dbReference type="Pfam" id="PF00440">
    <property type="entry name" value="TetR_N"/>
    <property type="match status" value="1"/>
</dbReference>
<proteinExistence type="predicted"/>
<dbReference type="NCBIfam" id="NF041196">
    <property type="entry name" value="ScbR_bind_reg"/>
    <property type="match status" value="1"/>
</dbReference>
<evidence type="ECO:0000256" key="3">
    <source>
        <dbReference type="ARBA" id="ARBA00023163"/>
    </source>
</evidence>
<dbReference type="Proteomes" id="UP000599437">
    <property type="component" value="Unassembled WGS sequence"/>
</dbReference>
<keyword evidence="3" id="KW-0804">Transcription</keyword>
<accession>A0ABQ3DVY7</accession>
<feature type="domain" description="HTH tetR-type" evidence="5">
    <location>
        <begin position="8"/>
        <end position="68"/>
    </location>
</feature>
<dbReference type="InterPro" id="IPR050109">
    <property type="entry name" value="HTH-type_TetR-like_transc_reg"/>
</dbReference>
<dbReference type="PRINTS" id="PR00455">
    <property type="entry name" value="HTHTETR"/>
</dbReference>
<keyword evidence="2 4" id="KW-0238">DNA-binding</keyword>
<evidence type="ECO:0000313" key="7">
    <source>
        <dbReference type="Proteomes" id="UP000599437"/>
    </source>
</evidence>
<dbReference type="EMBL" id="BMVO01000017">
    <property type="protein sequence ID" value="GHB17091.1"/>
    <property type="molecule type" value="Genomic_DNA"/>
</dbReference>
<feature type="DNA-binding region" description="H-T-H motif" evidence="4">
    <location>
        <begin position="31"/>
        <end position="50"/>
    </location>
</feature>
<evidence type="ECO:0000259" key="5">
    <source>
        <dbReference type="PROSITE" id="PS50977"/>
    </source>
</evidence>
<sequence length="218" mass="24455">MAKQERAERTLRRIVTAAAEQFVQHGYAGTSLDDITRAAGVSKGAFYFHFASKGQVATAVVEHSQSLFEDAITEPCTPADSPLQHVIDLTHRLNSLLHLEPATRAVVRFHREWTGAEQPEFDHYTLWYETVGQLFCQAAKRRELRSDIPAASPRVLASTTLFSMEALSWMGMSTDETARRLTDLWDVLLPAITPTGVTGTFRTTAPENCEHREFSYQL</sequence>
<protein>
    <submittedName>
        <fullName evidence="6">TetR family transcriptional regulator</fullName>
    </submittedName>
</protein>
<evidence type="ECO:0000313" key="6">
    <source>
        <dbReference type="EMBL" id="GHB17091.1"/>
    </source>
</evidence>
<dbReference type="PROSITE" id="PS50977">
    <property type="entry name" value="HTH_TETR_2"/>
    <property type="match status" value="1"/>
</dbReference>
<keyword evidence="1" id="KW-0805">Transcription regulation</keyword>
<dbReference type="InterPro" id="IPR001647">
    <property type="entry name" value="HTH_TetR"/>
</dbReference>
<organism evidence="6 7">
    <name type="scientific">Streptomyces chryseus</name>
    <dbReference type="NCBI Taxonomy" id="68186"/>
    <lineage>
        <taxon>Bacteria</taxon>
        <taxon>Bacillati</taxon>
        <taxon>Actinomycetota</taxon>
        <taxon>Actinomycetes</taxon>
        <taxon>Kitasatosporales</taxon>
        <taxon>Streptomycetaceae</taxon>
        <taxon>Streptomyces</taxon>
    </lineage>
</organism>
<dbReference type="PROSITE" id="PS01081">
    <property type="entry name" value="HTH_TETR_1"/>
    <property type="match status" value="1"/>
</dbReference>